<dbReference type="Proteomes" id="UP000197781">
    <property type="component" value="Chromosome"/>
</dbReference>
<keyword evidence="2" id="KW-0808">Transferase</keyword>
<reference evidence="2 3" key="1">
    <citation type="submission" date="2016-11" db="EMBL/GenBank/DDBJ databases">
        <authorList>
            <person name="Jaros S."/>
            <person name="Januszkiewicz K."/>
            <person name="Wedrychowicz H."/>
        </authorList>
    </citation>
    <scope>NUCLEOTIDE SEQUENCE [LARGE SCALE GENOMIC DNA]</scope>
    <source>
        <strain evidence="2 3">NF2</strain>
    </source>
</reference>
<name>A0A220MCR0_9BACL</name>
<organism evidence="2 3">
    <name type="scientific">Brevibacillus formosus</name>
    <dbReference type="NCBI Taxonomy" id="54913"/>
    <lineage>
        <taxon>Bacteria</taxon>
        <taxon>Bacillati</taxon>
        <taxon>Bacillota</taxon>
        <taxon>Bacilli</taxon>
        <taxon>Bacillales</taxon>
        <taxon>Paenibacillaceae</taxon>
        <taxon>Brevibacillus</taxon>
    </lineage>
</organism>
<evidence type="ECO:0000313" key="3">
    <source>
        <dbReference type="Proteomes" id="UP000197781"/>
    </source>
</evidence>
<evidence type="ECO:0000313" key="2">
    <source>
        <dbReference type="EMBL" id="ASJ52778.1"/>
    </source>
</evidence>
<dbReference type="InterPro" id="IPR029044">
    <property type="entry name" value="Nucleotide-diphossugar_trans"/>
</dbReference>
<protein>
    <submittedName>
        <fullName evidence="2">Glycosyltransferase</fullName>
    </submittedName>
</protein>
<dbReference type="InterPro" id="IPR050834">
    <property type="entry name" value="Glycosyltransf_2"/>
</dbReference>
<dbReference type="EMBL" id="CP018145">
    <property type="protein sequence ID" value="ASJ52778.1"/>
    <property type="molecule type" value="Genomic_DNA"/>
</dbReference>
<dbReference type="PANTHER" id="PTHR43685:SF2">
    <property type="entry name" value="GLYCOSYLTRANSFERASE 2-LIKE DOMAIN-CONTAINING PROTEIN"/>
    <property type="match status" value="1"/>
</dbReference>
<dbReference type="PANTHER" id="PTHR43685">
    <property type="entry name" value="GLYCOSYLTRANSFERASE"/>
    <property type="match status" value="1"/>
</dbReference>
<dbReference type="SUPFAM" id="SSF53448">
    <property type="entry name" value="Nucleotide-diphospho-sugar transferases"/>
    <property type="match status" value="1"/>
</dbReference>
<dbReference type="CDD" id="cd06433">
    <property type="entry name" value="GT_2_WfgS_like"/>
    <property type="match status" value="1"/>
</dbReference>
<dbReference type="RefSeq" id="WP_088906661.1">
    <property type="nucleotide sequence ID" value="NZ_CP018145.1"/>
</dbReference>
<dbReference type="Pfam" id="PF00535">
    <property type="entry name" value="Glycos_transf_2"/>
    <property type="match status" value="1"/>
</dbReference>
<gene>
    <name evidence="2" type="ORF">BP422_03940</name>
</gene>
<dbReference type="AlphaFoldDB" id="A0A220MCR0"/>
<sequence>MSMQSLPLVSVITPSYNQATFIKRTIDSVLTQDYPHIEHIVVDGASTDGTQNILQQYSHLGDRFRFVSEPDRGQSHAINKGLQMARGEIIGWLNSDDTYFPGAIRKAVAALQQHPDWGVVYGKGLHIDENDKVKYPYIWMEFDRKKLFHLNLICQPAAFLRKHAFEAVGGVNEEHDWCMDYDLWNRISLHYPIGTIPEFLANSRLYDACKTFVYELEPGFSEIVKTSVRNHGTISNDWLQYYTQKYYHLGAVWFLRKLKMYQAFGPSPQIAASNRYSDAWAPQNLRLTIQANQGPMHALLLKGSNKNIAPLLHFHVMRNGKLIHKFQVTHTSFQIVIPITSEGQLCEVSIFCSQQILQDHPSIPGTKRSISYHLEDILPLSYEEYQFYQAFSKGKAHLESWVNRRVPSPRI</sequence>
<accession>A0A220MCR0</accession>
<dbReference type="Gene3D" id="3.90.550.10">
    <property type="entry name" value="Spore Coat Polysaccharide Biosynthesis Protein SpsA, Chain A"/>
    <property type="match status" value="1"/>
</dbReference>
<dbReference type="GO" id="GO:0016740">
    <property type="term" value="F:transferase activity"/>
    <property type="evidence" value="ECO:0007669"/>
    <property type="project" value="UniProtKB-KW"/>
</dbReference>
<dbReference type="InterPro" id="IPR001173">
    <property type="entry name" value="Glyco_trans_2-like"/>
</dbReference>
<proteinExistence type="predicted"/>
<evidence type="ECO:0000259" key="1">
    <source>
        <dbReference type="Pfam" id="PF00535"/>
    </source>
</evidence>
<feature type="domain" description="Glycosyltransferase 2-like" evidence="1">
    <location>
        <begin position="10"/>
        <end position="167"/>
    </location>
</feature>
<dbReference type="KEGG" id="bfm:BP422_03940"/>